<dbReference type="OrthoDB" id="10263369at2759"/>
<dbReference type="Pfam" id="PF02535">
    <property type="entry name" value="Zip"/>
    <property type="match status" value="1"/>
</dbReference>
<evidence type="ECO:0000256" key="2">
    <source>
        <dbReference type="ARBA" id="ARBA00022692"/>
    </source>
</evidence>
<protein>
    <recommendedName>
        <fullName evidence="9">Zinc/iron permease</fullName>
    </recommendedName>
</protein>
<keyword evidence="2 6" id="KW-0812">Transmembrane</keyword>
<proteinExistence type="predicted"/>
<dbReference type="PANTHER" id="PTHR11040:SF140">
    <property type="entry name" value="ZRT (ZRT), IRT- (IRT-) LIKE PROTEIN TRANSPORTER"/>
    <property type="match status" value="1"/>
</dbReference>
<keyword evidence="3 6" id="KW-1133">Transmembrane helix</keyword>
<evidence type="ECO:0000313" key="8">
    <source>
        <dbReference type="Proteomes" id="UP000054937"/>
    </source>
</evidence>
<evidence type="ECO:0000256" key="3">
    <source>
        <dbReference type="ARBA" id="ARBA00022989"/>
    </source>
</evidence>
<dbReference type="GO" id="GO:0005385">
    <property type="term" value="F:zinc ion transmembrane transporter activity"/>
    <property type="evidence" value="ECO:0007669"/>
    <property type="project" value="TreeGrafter"/>
</dbReference>
<dbReference type="GO" id="GO:0016020">
    <property type="term" value="C:membrane"/>
    <property type="evidence" value="ECO:0007669"/>
    <property type="project" value="UniProtKB-SubCell"/>
</dbReference>
<feature type="transmembrane region" description="Helical" evidence="6">
    <location>
        <begin position="61"/>
        <end position="83"/>
    </location>
</feature>
<dbReference type="PANTHER" id="PTHR11040">
    <property type="entry name" value="ZINC/IRON TRANSPORTER"/>
    <property type="match status" value="1"/>
</dbReference>
<feature type="transmembrane region" description="Helical" evidence="6">
    <location>
        <begin position="291"/>
        <end position="312"/>
    </location>
</feature>
<evidence type="ECO:0000256" key="4">
    <source>
        <dbReference type="ARBA" id="ARBA00023136"/>
    </source>
</evidence>
<dbReference type="AlphaFoldDB" id="A0A0V0QSV8"/>
<dbReference type="InterPro" id="IPR003689">
    <property type="entry name" value="ZIP"/>
</dbReference>
<comment type="subcellular location">
    <subcellularLocation>
        <location evidence="1">Membrane</location>
        <topology evidence="1">Multi-pass membrane protein</topology>
    </subcellularLocation>
</comment>
<keyword evidence="8" id="KW-1185">Reference proteome</keyword>
<organism evidence="7 8">
    <name type="scientific">Pseudocohnilembus persalinus</name>
    <name type="common">Ciliate</name>
    <dbReference type="NCBI Taxonomy" id="266149"/>
    <lineage>
        <taxon>Eukaryota</taxon>
        <taxon>Sar</taxon>
        <taxon>Alveolata</taxon>
        <taxon>Ciliophora</taxon>
        <taxon>Intramacronucleata</taxon>
        <taxon>Oligohymenophorea</taxon>
        <taxon>Scuticociliatia</taxon>
        <taxon>Philasterida</taxon>
        <taxon>Pseudocohnilembidae</taxon>
        <taxon>Pseudocohnilembus</taxon>
    </lineage>
</organism>
<feature type="transmembrane region" description="Helical" evidence="6">
    <location>
        <begin position="353"/>
        <end position="370"/>
    </location>
</feature>
<gene>
    <name evidence="7" type="ORF">PPERSA_00588</name>
</gene>
<dbReference type="EMBL" id="LDAU01000109">
    <property type="protein sequence ID" value="KRX05287.1"/>
    <property type="molecule type" value="Genomic_DNA"/>
</dbReference>
<evidence type="ECO:0000256" key="6">
    <source>
        <dbReference type="SAM" id="Phobius"/>
    </source>
</evidence>
<sequence length="376" mass="42280">METIYQFTTFISERVENSSDNKSSGAELAAVKIPAMTVMFFMTMAFGMLPLKLKAFKENQFVLALANGFSGGLFLSVGLLHLLPEANENFEDYFEEKDAEAHENGVKHGGEEEEHFPWAFLITVLSFALILFIEKISTNHQHSHGHGDQNHSQNRSKVSLQDQNKDIIGEISETLIENDGQNSDGEDSEQQCQKEEEIVSQHLNIKSQLARSFQKNEENRSQGKMEKTDLTPYILQIAIGIHALFEGIAIGIQTQWSQALGIALAVIAHKWAEAMTLGISFRKANIEVNNATIMIAIQAFMNPIGIGLGWIMSDQGDMWTGIFTSISAGTFIYIASMEVLVEEFNLKRYKWPKFIMFLVSIPFISMLWVLEQLTED</sequence>
<dbReference type="FunCoup" id="A0A0V0QSV8">
    <property type="interactions" value="3"/>
</dbReference>
<dbReference type="InParanoid" id="A0A0V0QSV8"/>
<feature type="region of interest" description="Disordered" evidence="5">
    <location>
        <begin position="176"/>
        <end position="195"/>
    </location>
</feature>
<evidence type="ECO:0000256" key="5">
    <source>
        <dbReference type="SAM" id="MobiDB-lite"/>
    </source>
</evidence>
<keyword evidence="4 6" id="KW-0472">Membrane</keyword>
<feature type="transmembrane region" description="Helical" evidence="6">
    <location>
        <begin position="115"/>
        <end position="133"/>
    </location>
</feature>
<feature type="region of interest" description="Disordered" evidence="5">
    <location>
        <begin position="140"/>
        <end position="160"/>
    </location>
</feature>
<dbReference type="OMA" id="EEWGGTH"/>
<feature type="transmembrane region" description="Helical" evidence="6">
    <location>
        <begin position="230"/>
        <end position="252"/>
    </location>
</feature>
<feature type="transmembrane region" description="Helical" evidence="6">
    <location>
        <begin position="29"/>
        <end position="49"/>
    </location>
</feature>
<evidence type="ECO:0000256" key="1">
    <source>
        <dbReference type="ARBA" id="ARBA00004141"/>
    </source>
</evidence>
<name>A0A0V0QSV8_PSEPJ</name>
<comment type="caution">
    <text evidence="7">The sequence shown here is derived from an EMBL/GenBank/DDBJ whole genome shotgun (WGS) entry which is preliminary data.</text>
</comment>
<feature type="compositionally biased region" description="Polar residues" evidence="5">
    <location>
        <begin position="150"/>
        <end position="160"/>
    </location>
</feature>
<evidence type="ECO:0000313" key="7">
    <source>
        <dbReference type="EMBL" id="KRX05287.1"/>
    </source>
</evidence>
<feature type="transmembrane region" description="Helical" evidence="6">
    <location>
        <begin position="318"/>
        <end position="341"/>
    </location>
</feature>
<evidence type="ECO:0008006" key="9">
    <source>
        <dbReference type="Google" id="ProtNLM"/>
    </source>
</evidence>
<feature type="transmembrane region" description="Helical" evidence="6">
    <location>
        <begin position="258"/>
        <end position="279"/>
    </location>
</feature>
<accession>A0A0V0QSV8</accession>
<dbReference type="Proteomes" id="UP000054937">
    <property type="component" value="Unassembled WGS sequence"/>
</dbReference>
<reference evidence="7 8" key="1">
    <citation type="journal article" date="2015" name="Sci. Rep.">
        <title>Genome of the facultative scuticociliatosis pathogen Pseudocohnilembus persalinus provides insight into its virulence through horizontal gene transfer.</title>
        <authorList>
            <person name="Xiong J."/>
            <person name="Wang G."/>
            <person name="Cheng J."/>
            <person name="Tian M."/>
            <person name="Pan X."/>
            <person name="Warren A."/>
            <person name="Jiang C."/>
            <person name="Yuan D."/>
            <person name="Miao W."/>
        </authorList>
    </citation>
    <scope>NUCLEOTIDE SEQUENCE [LARGE SCALE GENOMIC DNA]</scope>
    <source>
        <strain evidence="7">36N120E</strain>
    </source>
</reference>